<reference evidence="3 4" key="1">
    <citation type="submission" date="2013-04" db="EMBL/GenBank/DDBJ databases">
        <title>Oceanicola sp. 22II1-22F33 Genome Sequencing.</title>
        <authorList>
            <person name="Lai Q."/>
            <person name="Li G."/>
            <person name="Shao Z."/>
        </authorList>
    </citation>
    <scope>NUCLEOTIDE SEQUENCE [LARGE SCALE GENOMIC DNA]</scope>
    <source>
        <strain evidence="3 4">22II1-22F33</strain>
    </source>
</reference>
<evidence type="ECO:0000313" key="4">
    <source>
        <dbReference type="Proteomes" id="UP000215377"/>
    </source>
</evidence>
<name>A0A225NGA7_9RHOB</name>
<dbReference type="PANTHER" id="PTHR33375">
    <property type="entry name" value="CHROMOSOME-PARTITIONING PROTEIN PARB-RELATED"/>
    <property type="match status" value="1"/>
</dbReference>
<dbReference type="GO" id="GO:0007059">
    <property type="term" value="P:chromosome segregation"/>
    <property type="evidence" value="ECO:0007669"/>
    <property type="project" value="TreeGrafter"/>
</dbReference>
<proteinExistence type="predicted"/>
<feature type="domain" description="ParB-like N-terminal" evidence="2">
    <location>
        <begin position="64"/>
        <end position="163"/>
    </location>
</feature>
<accession>A0A225NGA7</accession>
<dbReference type="EMBL" id="AQQR01000021">
    <property type="protein sequence ID" value="OWU68391.1"/>
    <property type="molecule type" value="Genomic_DNA"/>
</dbReference>
<evidence type="ECO:0000313" key="3">
    <source>
        <dbReference type="EMBL" id="OWU68391.1"/>
    </source>
</evidence>
<dbReference type="Pfam" id="PF02195">
    <property type="entry name" value="ParB_N"/>
    <property type="match status" value="1"/>
</dbReference>
<dbReference type="SUPFAM" id="SSF110849">
    <property type="entry name" value="ParB/Sulfiredoxin"/>
    <property type="match status" value="1"/>
</dbReference>
<dbReference type="Gene3D" id="3.90.1530.30">
    <property type="match status" value="1"/>
</dbReference>
<keyword evidence="4" id="KW-1185">Reference proteome</keyword>
<feature type="region of interest" description="Disordered" evidence="1">
    <location>
        <begin position="1"/>
        <end position="21"/>
    </location>
</feature>
<gene>
    <name evidence="3" type="ORF">ATO3_24210</name>
</gene>
<dbReference type="InterPro" id="IPR036086">
    <property type="entry name" value="ParB/Sulfiredoxin_sf"/>
</dbReference>
<evidence type="ECO:0000259" key="2">
    <source>
        <dbReference type="SMART" id="SM00470"/>
    </source>
</evidence>
<comment type="caution">
    <text evidence="3">The sequence shown here is derived from an EMBL/GenBank/DDBJ whole genome shotgun (WGS) entry which is preliminary data.</text>
</comment>
<dbReference type="AlphaFoldDB" id="A0A225NGA7"/>
<organism evidence="3 4">
    <name type="scientific">Marinibacterium profundimaris</name>
    <dbReference type="NCBI Taxonomy" id="1679460"/>
    <lineage>
        <taxon>Bacteria</taxon>
        <taxon>Pseudomonadati</taxon>
        <taxon>Pseudomonadota</taxon>
        <taxon>Alphaproteobacteria</taxon>
        <taxon>Rhodobacterales</taxon>
        <taxon>Paracoccaceae</taxon>
        <taxon>Marinibacterium</taxon>
    </lineage>
</organism>
<protein>
    <recommendedName>
        <fullName evidence="2">ParB-like N-terminal domain-containing protein</fullName>
    </recommendedName>
</protein>
<dbReference type="RefSeq" id="WP_088652474.1">
    <property type="nucleotide sequence ID" value="NZ_AQQR01000021.1"/>
</dbReference>
<dbReference type="InterPro" id="IPR037972">
    <property type="entry name" value="RepB_N"/>
</dbReference>
<dbReference type="SMART" id="SM00470">
    <property type="entry name" value="ParB"/>
    <property type="match status" value="1"/>
</dbReference>
<dbReference type="InterPro" id="IPR003115">
    <property type="entry name" value="ParB_N"/>
</dbReference>
<dbReference type="InterPro" id="IPR050336">
    <property type="entry name" value="Chromosome_partition/occlusion"/>
</dbReference>
<evidence type="ECO:0000256" key="1">
    <source>
        <dbReference type="SAM" id="MobiDB-lite"/>
    </source>
</evidence>
<dbReference type="OrthoDB" id="7812516at2"/>
<dbReference type="GO" id="GO:0005694">
    <property type="term" value="C:chromosome"/>
    <property type="evidence" value="ECO:0007669"/>
    <property type="project" value="TreeGrafter"/>
</dbReference>
<sequence>MAKRKRLTPAQGDYLSASPAPAAGPAGLGPAPIASVAGEAASAAALAELSGALQAARDEGRLIEALPIGAIAAGHLVRDRIQLDEEEMGALMASLKARGQQTPIEVVKLEGGRYGLISGWRRLSALTRLHEETGEARFATVKALVTAPESAEAAYVAMVEENEIRAGLSHYERARIAHRAVAEGVFETDRAALQGLYGAAPRSKRSKIGSFMGLVAALDDVLRYPWTISEKLGLALVKRLEEGGAEELRARLERADARSSAEELAVLQGMLEEGEAHAAPDVPKGAVNRAAGKGAKPLPDLTRYDITAGLVLRHWPESGRIELAGEQVDEALLADLKDWLERR</sequence>
<dbReference type="Proteomes" id="UP000215377">
    <property type="component" value="Unassembled WGS sequence"/>
</dbReference>
<dbReference type="CDD" id="cd16405">
    <property type="entry name" value="RepB_like_N"/>
    <property type="match status" value="1"/>
</dbReference>
<dbReference type="PANTHER" id="PTHR33375:SF1">
    <property type="entry name" value="CHROMOSOME-PARTITIONING PROTEIN PARB-RELATED"/>
    <property type="match status" value="1"/>
</dbReference>